<keyword evidence="9" id="KW-0594">Phospholipid biosynthesis</keyword>
<dbReference type="GO" id="GO:0004609">
    <property type="term" value="F:phosphatidylserine decarboxylase activity"/>
    <property type="evidence" value="ECO:0007669"/>
    <property type="project" value="UniProtKB-EC"/>
</dbReference>
<dbReference type="EMBL" id="UINC01000188">
    <property type="protein sequence ID" value="SUZ50793.1"/>
    <property type="molecule type" value="Genomic_DNA"/>
</dbReference>
<evidence type="ECO:0000313" key="14">
    <source>
        <dbReference type="EMBL" id="SUZ50793.1"/>
    </source>
</evidence>
<keyword evidence="11" id="KW-1208">Phospholipid metabolism</keyword>
<evidence type="ECO:0000256" key="10">
    <source>
        <dbReference type="ARBA" id="ARBA00023239"/>
    </source>
</evidence>
<sequence length="285" mass="31544">MSHLFAFLQYLLPHHALSRFIAMFAETVLFRKALIKAFIGFYKVDMSEALLSDLDQFENFNAFFTRELKPEARPLVEGESTVVCPADGVISQAGAIEKDSLLQAKGRFFKVADLLGDDSALVDDFSAGTFATIYLSPRDYHRVHMPLAGRLEKMIYVPGRLFSVNQRMSGYVPNLFARNERVICFFQTRAGPMALVLIGAMIIAGIETVWSGQVCPSPRTRKLRVMSYETYSPPIELPTGAEMGRFKSGSTAIVLFGPGIIELDAALTADTPVRMGQLLGTLKTN</sequence>
<dbReference type="InterPro" id="IPR033177">
    <property type="entry name" value="PSD-B"/>
</dbReference>
<comment type="pathway">
    <text evidence="13">Phospholipid metabolism; phosphatidylethanolamine biosynthesis.</text>
</comment>
<dbReference type="PANTHER" id="PTHR10067:SF6">
    <property type="entry name" value="PHOSPHATIDYLSERINE DECARBOXYLASE PROENZYME, MITOCHONDRIAL"/>
    <property type="match status" value="1"/>
</dbReference>
<dbReference type="GO" id="GO:0006646">
    <property type="term" value="P:phosphatidylethanolamine biosynthetic process"/>
    <property type="evidence" value="ECO:0007669"/>
    <property type="project" value="UniProtKB-UniPathway"/>
</dbReference>
<gene>
    <name evidence="14" type="ORF">METZ01_LOCUS3647</name>
</gene>
<evidence type="ECO:0000256" key="7">
    <source>
        <dbReference type="ARBA" id="ARBA00023098"/>
    </source>
</evidence>
<dbReference type="Pfam" id="PF02666">
    <property type="entry name" value="PS_Dcarbxylase"/>
    <property type="match status" value="1"/>
</dbReference>
<dbReference type="PANTHER" id="PTHR10067">
    <property type="entry name" value="PHOSPHATIDYLSERINE DECARBOXYLASE"/>
    <property type="match status" value="1"/>
</dbReference>
<evidence type="ECO:0000256" key="2">
    <source>
        <dbReference type="ARBA" id="ARBA00005189"/>
    </source>
</evidence>
<evidence type="ECO:0000256" key="6">
    <source>
        <dbReference type="ARBA" id="ARBA00022793"/>
    </source>
</evidence>
<name>A0A381NB64_9ZZZZ</name>
<dbReference type="UniPathway" id="UPA00558"/>
<evidence type="ECO:0000256" key="3">
    <source>
        <dbReference type="ARBA" id="ARBA00012243"/>
    </source>
</evidence>
<evidence type="ECO:0000256" key="11">
    <source>
        <dbReference type="ARBA" id="ARBA00023264"/>
    </source>
</evidence>
<keyword evidence="7" id="KW-0443">Lipid metabolism</keyword>
<evidence type="ECO:0000256" key="5">
    <source>
        <dbReference type="ARBA" id="ARBA00022516"/>
    </source>
</evidence>
<keyword evidence="5" id="KW-0444">Lipid biosynthesis</keyword>
<keyword evidence="8" id="KW-0472">Membrane</keyword>
<dbReference type="HAMAP" id="MF_00662">
    <property type="entry name" value="PS_decarb_PSD_B_type1"/>
    <property type="match status" value="1"/>
</dbReference>
<protein>
    <recommendedName>
        <fullName evidence="3">phosphatidylserine decarboxylase</fullName>
        <ecNumber evidence="3">4.1.1.65</ecNumber>
    </recommendedName>
</protein>
<comment type="pathway">
    <text evidence="2">Lipid metabolism.</text>
</comment>
<accession>A0A381NB64</accession>
<dbReference type="AlphaFoldDB" id="A0A381NB64"/>
<dbReference type="EC" id="4.1.1.65" evidence="3"/>
<evidence type="ECO:0000256" key="1">
    <source>
        <dbReference type="ARBA" id="ARBA00001928"/>
    </source>
</evidence>
<proteinExistence type="inferred from homology"/>
<keyword evidence="12" id="KW-0670">Pyruvate</keyword>
<comment type="cofactor">
    <cofactor evidence="1">
        <name>pyruvate</name>
        <dbReference type="ChEBI" id="CHEBI:15361"/>
    </cofactor>
</comment>
<organism evidence="14">
    <name type="scientific">marine metagenome</name>
    <dbReference type="NCBI Taxonomy" id="408172"/>
    <lineage>
        <taxon>unclassified sequences</taxon>
        <taxon>metagenomes</taxon>
        <taxon>ecological metagenomes</taxon>
    </lineage>
</organism>
<keyword evidence="10" id="KW-0456">Lyase</keyword>
<dbReference type="NCBIfam" id="TIGR00163">
    <property type="entry name" value="PS_decarb"/>
    <property type="match status" value="1"/>
</dbReference>
<dbReference type="InterPro" id="IPR003817">
    <property type="entry name" value="PS_Dcarbxylase"/>
</dbReference>
<evidence type="ECO:0000256" key="9">
    <source>
        <dbReference type="ARBA" id="ARBA00023209"/>
    </source>
</evidence>
<evidence type="ECO:0000256" key="12">
    <source>
        <dbReference type="ARBA" id="ARBA00023317"/>
    </source>
</evidence>
<dbReference type="InterPro" id="IPR033178">
    <property type="entry name" value="PSD_type1_pro"/>
</dbReference>
<reference evidence="14" key="1">
    <citation type="submission" date="2018-05" db="EMBL/GenBank/DDBJ databases">
        <authorList>
            <person name="Lanie J.A."/>
            <person name="Ng W.-L."/>
            <person name="Kazmierczak K.M."/>
            <person name="Andrzejewski T.M."/>
            <person name="Davidsen T.M."/>
            <person name="Wayne K.J."/>
            <person name="Tettelin H."/>
            <person name="Glass J.I."/>
            <person name="Rusch D."/>
            <person name="Podicherti R."/>
            <person name="Tsui H.-C.T."/>
            <person name="Winkler M.E."/>
        </authorList>
    </citation>
    <scope>NUCLEOTIDE SEQUENCE</scope>
</reference>
<evidence type="ECO:0000256" key="4">
    <source>
        <dbReference type="ARBA" id="ARBA00022475"/>
    </source>
</evidence>
<keyword evidence="6" id="KW-0210">Decarboxylase</keyword>
<evidence type="ECO:0000256" key="8">
    <source>
        <dbReference type="ARBA" id="ARBA00023136"/>
    </source>
</evidence>
<keyword evidence="4" id="KW-1003">Cell membrane</keyword>
<evidence type="ECO:0000256" key="13">
    <source>
        <dbReference type="ARBA" id="ARBA00024326"/>
    </source>
</evidence>